<protein>
    <submittedName>
        <fullName evidence="1">Uncharacterized protein</fullName>
    </submittedName>
</protein>
<keyword evidence="2" id="KW-1185">Reference proteome</keyword>
<dbReference type="Proteomes" id="UP000092445">
    <property type="component" value="Unassembled WGS sequence"/>
</dbReference>
<reference evidence="1" key="2">
    <citation type="submission" date="2020-05" db="UniProtKB">
        <authorList>
            <consortium name="EnsemblMetazoa"/>
        </authorList>
    </citation>
    <scope>IDENTIFICATION</scope>
    <source>
        <strain evidence="1">IAEA</strain>
    </source>
</reference>
<dbReference type="VEuPathDB" id="VectorBase:GPAI027199"/>
<dbReference type="AlphaFoldDB" id="A0A1A9ZWF5"/>
<sequence>MVLVTLVAESILAIERVQGLAATAERGDAKEQTEGHAERNGGISYDCWPARAPYNDLDYFEMRWLRLHFIKVIKAEMDILKLAYKCLSLDLFARAYHHLFAFCAIMYISSTYSPPGVLTNALSPSLMLTVISIKKSHNTGFPLNQTHYSKV</sequence>
<dbReference type="EnsemblMetazoa" id="GPAI027199-RA">
    <property type="protein sequence ID" value="GPAI027199-PA"/>
    <property type="gene ID" value="GPAI027199"/>
</dbReference>
<accession>A0A1A9ZWF5</accession>
<reference evidence="2" key="1">
    <citation type="submission" date="2014-03" db="EMBL/GenBank/DDBJ databases">
        <authorList>
            <person name="Aksoy S."/>
            <person name="Warren W."/>
            <person name="Wilson R.K."/>
        </authorList>
    </citation>
    <scope>NUCLEOTIDE SEQUENCE [LARGE SCALE GENOMIC DNA]</scope>
    <source>
        <strain evidence="2">IAEA</strain>
    </source>
</reference>
<name>A0A1A9ZWF5_GLOPL</name>
<proteinExistence type="predicted"/>
<evidence type="ECO:0000313" key="2">
    <source>
        <dbReference type="Proteomes" id="UP000092445"/>
    </source>
</evidence>
<organism evidence="1 2">
    <name type="scientific">Glossina pallidipes</name>
    <name type="common">Tsetse fly</name>
    <dbReference type="NCBI Taxonomy" id="7398"/>
    <lineage>
        <taxon>Eukaryota</taxon>
        <taxon>Metazoa</taxon>
        <taxon>Ecdysozoa</taxon>
        <taxon>Arthropoda</taxon>
        <taxon>Hexapoda</taxon>
        <taxon>Insecta</taxon>
        <taxon>Pterygota</taxon>
        <taxon>Neoptera</taxon>
        <taxon>Endopterygota</taxon>
        <taxon>Diptera</taxon>
        <taxon>Brachycera</taxon>
        <taxon>Muscomorpha</taxon>
        <taxon>Hippoboscoidea</taxon>
        <taxon>Glossinidae</taxon>
        <taxon>Glossina</taxon>
    </lineage>
</organism>
<evidence type="ECO:0000313" key="1">
    <source>
        <dbReference type="EnsemblMetazoa" id="GPAI027199-PA"/>
    </source>
</evidence>